<proteinExistence type="predicted"/>
<sequence length="1054" mass="116981">MGIRQGDHTASSSAPDPLIRKFGRLDILDDLIRLRAADAVQPPILAYPSSDHDAASYEYYTGQDLDDMIDSVVAMLMDIGFSPPKANSPVVALLTPSDLSMVITLFALSRLGYTVMMLSPRLAGEACVSLLEKVGCDTIIYGNTPSIRSIVGDIIQRKLVTCRPTFTKDSLQNKDETRVMILRQRRDSQARNKVALILHSSGSTGTPKPLFLTHKALMTHPLRGPGLTSFNPLPWYHLHGLSTALQAMWMRKTAFMWSAALPLTAESVVAALEAACPQSVAAVPYMLQLLVDQPRGIAALRRCHLVTYGGAPCPDELGDRLVVEGVHFGGSFGLTEAGLVAESVSRPKGDPYWNYLRFFDNIRPYIWMKPIGESLYECVYLAGHPALTTSNSNEPLGSFHSKDVFMPHPTIPGRWKYASRLDDRITLVNGEKVLPLPIEGHIKQHPLIHEAVVVGLGKAIPGLLILRAPEAAHLPDDEYFARVWPTVSDANSRAEQFSQIARDMVALLPHDSYFPRTDKGSMIRARVYQHYAGLINGLYRRADRGGELQLSLLDTRFTLLQLCREELGIFISGVDASFFTEGVDSLKAIHLRRLILRQFKFDSGQYLSQNVVFETGSISQLAKVICAVQQGENVVKTESDFSVMVRLIHKYSLFRRHIPRRAIASNMNSVILTGATGFIGAHTLFELLHDRSISTVFCLTRRESPLEAVIHALAEKDLHISLEQASKITALTSGLDQPEFGLEDDILRQMRHSVTKIIHIAWPVHFNLPLGQFESHIKGLYNLIQFSLSVQRPEPAVLMFCSSISTVLAASSSKIHETPTPDLTSALDMGYGRSKLVGERIVSLARQSGARTHSLRIGQVSGHSKKGLWNDTEALPLMIRSALILRTLPDLPETCSWLPVDKLAATIAELATVCSMTCREYGKMEASSSAAVAYEDDSIYNVCNSRKFAWSSLLASLKRSGFQFDAVPFEKWLQMLRESEARGEEHVNPAVKLIDHYDAMYSSKSSLARGAPKTFVTEKAERDSVTLRNDHSRIIEDGILSCYVRAWLTRWTRV</sequence>
<dbReference type="InterPro" id="IPR020845">
    <property type="entry name" value="AMP-binding_CS"/>
</dbReference>
<dbReference type="Pfam" id="PF00550">
    <property type="entry name" value="PP-binding"/>
    <property type="match status" value="1"/>
</dbReference>
<keyword evidence="2" id="KW-0597">Phosphoprotein</keyword>
<dbReference type="InterPro" id="IPR042099">
    <property type="entry name" value="ANL_N_sf"/>
</dbReference>
<organism evidence="6 7">
    <name type="scientific">Penicillium alfredii</name>
    <dbReference type="NCBI Taxonomy" id="1506179"/>
    <lineage>
        <taxon>Eukaryota</taxon>
        <taxon>Fungi</taxon>
        <taxon>Dikarya</taxon>
        <taxon>Ascomycota</taxon>
        <taxon>Pezizomycotina</taxon>
        <taxon>Eurotiomycetes</taxon>
        <taxon>Eurotiomycetidae</taxon>
        <taxon>Eurotiales</taxon>
        <taxon>Aspergillaceae</taxon>
        <taxon>Penicillium</taxon>
    </lineage>
</organism>
<dbReference type="Pfam" id="PF00501">
    <property type="entry name" value="AMP-binding"/>
    <property type="match status" value="1"/>
</dbReference>
<dbReference type="Gene3D" id="3.40.50.12780">
    <property type="entry name" value="N-terminal domain of ligase-like"/>
    <property type="match status" value="1"/>
</dbReference>
<evidence type="ECO:0000259" key="3">
    <source>
        <dbReference type="Pfam" id="PF00501"/>
    </source>
</evidence>
<dbReference type="SUPFAM" id="SSF47336">
    <property type="entry name" value="ACP-like"/>
    <property type="match status" value="1"/>
</dbReference>
<accession>A0A9W9JWE8</accession>
<dbReference type="InterPro" id="IPR036291">
    <property type="entry name" value="NAD(P)-bd_dom_sf"/>
</dbReference>
<dbReference type="InterPro" id="IPR000873">
    <property type="entry name" value="AMP-dep_synth/lig_dom"/>
</dbReference>
<feature type="domain" description="Carrier" evidence="4">
    <location>
        <begin position="559"/>
        <end position="624"/>
    </location>
</feature>
<dbReference type="PROSITE" id="PS00455">
    <property type="entry name" value="AMP_BINDING"/>
    <property type="match status" value="1"/>
</dbReference>
<dbReference type="EMBL" id="JAPMSZ010000011">
    <property type="protein sequence ID" value="KAJ5083866.1"/>
    <property type="molecule type" value="Genomic_DNA"/>
</dbReference>
<evidence type="ECO:0000256" key="2">
    <source>
        <dbReference type="ARBA" id="ARBA00022553"/>
    </source>
</evidence>
<gene>
    <name evidence="6" type="ORF">NUU61_008445</name>
</gene>
<dbReference type="InterPro" id="IPR051414">
    <property type="entry name" value="Adenylate-forming_Reductase"/>
</dbReference>
<evidence type="ECO:0000259" key="5">
    <source>
        <dbReference type="Pfam" id="PF07993"/>
    </source>
</evidence>
<dbReference type="SUPFAM" id="SSF51735">
    <property type="entry name" value="NAD(P)-binding Rossmann-fold domains"/>
    <property type="match status" value="1"/>
</dbReference>
<feature type="domain" description="AMP-dependent synthetase/ligase" evidence="3">
    <location>
        <begin position="54"/>
        <end position="349"/>
    </location>
</feature>
<dbReference type="RefSeq" id="XP_056507263.1">
    <property type="nucleotide sequence ID" value="XM_056658970.1"/>
</dbReference>
<dbReference type="AlphaFoldDB" id="A0A9W9JWE8"/>
<dbReference type="Proteomes" id="UP001141434">
    <property type="component" value="Unassembled WGS sequence"/>
</dbReference>
<evidence type="ECO:0000313" key="6">
    <source>
        <dbReference type="EMBL" id="KAJ5083866.1"/>
    </source>
</evidence>
<dbReference type="PANTHER" id="PTHR43439:SF2">
    <property type="entry name" value="ENZYME, PUTATIVE (JCVI)-RELATED"/>
    <property type="match status" value="1"/>
</dbReference>
<feature type="domain" description="Thioester reductase (TE)" evidence="5">
    <location>
        <begin position="672"/>
        <end position="907"/>
    </location>
</feature>
<dbReference type="InterPro" id="IPR036736">
    <property type="entry name" value="ACP-like_sf"/>
</dbReference>
<name>A0A9W9JWE8_9EURO</name>
<comment type="caution">
    <text evidence="6">The sequence shown here is derived from an EMBL/GenBank/DDBJ whole genome shotgun (WGS) entry which is preliminary data.</text>
</comment>
<reference evidence="6" key="1">
    <citation type="submission" date="2022-11" db="EMBL/GenBank/DDBJ databases">
        <authorList>
            <person name="Petersen C."/>
        </authorList>
    </citation>
    <scope>NUCLEOTIDE SEQUENCE</scope>
    <source>
        <strain evidence="6">IBT 34128</strain>
    </source>
</reference>
<protein>
    <recommendedName>
        <fullName evidence="8">Carrier domain-containing protein</fullName>
    </recommendedName>
</protein>
<dbReference type="Gene3D" id="3.40.50.720">
    <property type="entry name" value="NAD(P)-binding Rossmann-like Domain"/>
    <property type="match status" value="1"/>
</dbReference>
<dbReference type="GO" id="GO:0044550">
    <property type="term" value="P:secondary metabolite biosynthetic process"/>
    <property type="evidence" value="ECO:0007669"/>
    <property type="project" value="UniProtKB-ARBA"/>
</dbReference>
<dbReference type="InterPro" id="IPR009081">
    <property type="entry name" value="PP-bd_ACP"/>
</dbReference>
<evidence type="ECO:0000313" key="7">
    <source>
        <dbReference type="Proteomes" id="UP001141434"/>
    </source>
</evidence>
<evidence type="ECO:0000259" key="4">
    <source>
        <dbReference type="Pfam" id="PF00550"/>
    </source>
</evidence>
<dbReference type="OrthoDB" id="429813at2759"/>
<dbReference type="GeneID" id="81398139"/>
<reference evidence="6" key="2">
    <citation type="journal article" date="2023" name="IMA Fungus">
        <title>Comparative genomic study of the Penicillium genus elucidates a diverse pangenome and 15 lateral gene transfer events.</title>
        <authorList>
            <person name="Petersen C."/>
            <person name="Sorensen T."/>
            <person name="Nielsen M.R."/>
            <person name="Sondergaard T.E."/>
            <person name="Sorensen J.L."/>
            <person name="Fitzpatrick D.A."/>
            <person name="Frisvad J.C."/>
            <person name="Nielsen K.L."/>
        </authorList>
    </citation>
    <scope>NUCLEOTIDE SEQUENCE</scope>
    <source>
        <strain evidence="6">IBT 34128</strain>
    </source>
</reference>
<keyword evidence="1" id="KW-0596">Phosphopantetheine</keyword>
<dbReference type="Gene3D" id="1.10.1200.10">
    <property type="entry name" value="ACP-like"/>
    <property type="match status" value="1"/>
</dbReference>
<dbReference type="Pfam" id="PF23562">
    <property type="entry name" value="AMP-binding_C_3"/>
    <property type="match status" value="1"/>
</dbReference>
<dbReference type="SUPFAM" id="SSF56801">
    <property type="entry name" value="Acetyl-CoA synthetase-like"/>
    <property type="match status" value="1"/>
</dbReference>
<dbReference type="Pfam" id="PF07993">
    <property type="entry name" value="NAD_binding_4"/>
    <property type="match status" value="1"/>
</dbReference>
<keyword evidence="7" id="KW-1185">Reference proteome</keyword>
<evidence type="ECO:0000256" key="1">
    <source>
        <dbReference type="ARBA" id="ARBA00022450"/>
    </source>
</evidence>
<dbReference type="InterPro" id="IPR013120">
    <property type="entry name" value="FAR_NAD-bd"/>
</dbReference>
<evidence type="ECO:0008006" key="8">
    <source>
        <dbReference type="Google" id="ProtNLM"/>
    </source>
</evidence>
<dbReference type="PANTHER" id="PTHR43439">
    <property type="entry name" value="PHENYLACETATE-COENZYME A LIGASE"/>
    <property type="match status" value="1"/>
</dbReference>